<dbReference type="AlphaFoldDB" id="A0AAV2YWK0"/>
<evidence type="ECO:0000256" key="2">
    <source>
        <dbReference type="ARBA" id="ARBA00009359"/>
    </source>
</evidence>
<evidence type="ECO:0000256" key="4">
    <source>
        <dbReference type="ARBA" id="ARBA00023125"/>
    </source>
</evidence>
<evidence type="ECO:0000256" key="6">
    <source>
        <dbReference type="ARBA" id="ARBA00023242"/>
    </source>
</evidence>
<reference evidence="8" key="1">
    <citation type="submission" date="2022-11" db="EMBL/GenBank/DDBJ databases">
        <authorList>
            <person name="Morgan W.R."/>
            <person name="Tartar A."/>
        </authorList>
    </citation>
    <scope>NUCLEOTIDE SEQUENCE</scope>
    <source>
        <strain evidence="8">ARSEF 373</strain>
    </source>
</reference>
<sequence length="107" mass="12237">MPPKFKKALVEQVFRTTWEQNAATSAAEEVRSYEEDDDSDDERADGLSGASRVVKINQDALKLSCEYLKLFVVEAFQRAQMEAMIDDSEQIKPRHIEQIVAQLLLDF</sequence>
<accession>A0AAV2YWK0</accession>
<keyword evidence="6" id="KW-0539">Nucleus</keyword>
<comment type="subcellular location">
    <subcellularLocation>
        <location evidence="1">Nucleus</location>
    </subcellularLocation>
</comment>
<evidence type="ECO:0000256" key="3">
    <source>
        <dbReference type="ARBA" id="ARBA00022763"/>
    </source>
</evidence>
<name>A0AAV2YWK0_9STRA</name>
<gene>
    <name evidence="8" type="ORF">N0F65_012047</name>
</gene>
<evidence type="ECO:0000313" key="9">
    <source>
        <dbReference type="Proteomes" id="UP001146120"/>
    </source>
</evidence>
<dbReference type="InterPro" id="IPR018552">
    <property type="entry name" value="CENP-X"/>
</dbReference>
<dbReference type="GO" id="GO:0000712">
    <property type="term" value="P:resolution of meiotic recombination intermediates"/>
    <property type="evidence" value="ECO:0007669"/>
    <property type="project" value="TreeGrafter"/>
</dbReference>
<comment type="similarity">
    <text evidence="2">Belongs to the CENP-X/MHF2 family.</text>
</comment>
<evidence type="ECO:0000256" key="1">
    <source>
        <dbReference type="ARBA" id="ARBA00004123"/>
    </source>
</evidence>
<reference evidence="8" key="2">
    <citation type="journal article" date="2023" name="Microbiol Resour">
        <title>Decontamination and Annotation of the Draft Genome Sequence of the Oomycete Lagenidium giganteum ARSEF 373.</title>
        <authorList>
            <person name="Morgan W.R."/>
            <person name="Tartar A."/>
        </authorList>
    </citation>
    <scope>NUCLEOTIDE SEQUENCE</scope>
    <source>
        <strain evidence="8">ARSEF 373</strain>
    </source>
</reference>
<dbReference type="GO" id="GO:0003677">
    <property type="term" value="F:DNA binding"/>
    <property type="evidence" value="ECO:0007669"/>
    <property type="project" value="UniProtKB-KW"/>
</dbReference>
<evidence type="ECO:0000313" key="8">
    <source>
        <dbReference type="EMBL" id="DAZ96944.1"/>
    </source>
</evidence>
<dbReference type="PANTHER" id="PTHR28680:SF1">
    <property type="entry name" value="CENTROMERE PROTEIN X"/>
    <property type="match status" value="1"/>
</dbReference>
<dbReference type="GO" id="GO:0051382">
    <property type="term" value="P:kinetochore assembly"/>
    <property type="evidence" value="ECO:0007669"/>
    <property type="project" value="InterPro"/>
</dbReference>
<dbReference type="Gene3D" id="6.10.130.30">
    <property type="match status" value="1"/>
</dbReference>
<keyword evidence="9" id="KW-1185">Reference proteome</keyword>
<keyword evidence="3" id="KW-0227">DNA damage</keyword>
<dbReference type="GO" id="GO:0031297">
    <property type="term" value="P:replication fork processing"/>
    <property type="evidence" value="ECO:0007669"/>
    <property type="project" value="TreeGrafter"/>
</dbReference>
<feature type="region of interest" description="Disordered" evidence="7">
    <location>
        <begin position="25"/>
        <end position="47"/>
    </location>
</feature>
<dbReference type="PANTHER" id="PTHR28680">
    <property type="entry name" value="CENTROMERE PROTEIN X"/>
    <property type="match status" value="1"/>
</dbReference>
<evidence type="ECO:0008006" key="10">
    <source>
        <dbReference type="Google" id="ProtNLM"/>
    </source>
</evidence>
<dbReference type="GO" id="GO:0071821">
    <property type="term" value="C:FANCM-MHF complex"/>
    <property type="evidence" value="ECO:0007669"/>
    <property type="project" value="TreeGrafter"/>
</dbReference>
<evidence type="ECO:0000256" key="7">
    <source>
        <dbReference type="SAM" id="MobiDB-lite"/>
    </source>
</evidence>
<organism evidence="8 9">
    <name type="scientific">Lagenidium giganteum</name>
    <dbReference type="NCBI Taxonomy" id="4803"/>
    <lineage>
        <taxon>Eukaryota</taxon>
        <taxon>Sar</taxon>
        <taxon>Stramenopiles</taxon>
        <taxon>Oomycota</taxon>
        <taxon>Peronosporomycetes</taxon>
        <taxon>Pythiales</taxon>
        <taxon>Pythiaceae</taxon>
    </lineage>
</organism>
<feature type="compositionally biased region" description="Acidic residues" evidence="7">
    <location>
        <begin position="34"/>
        <end position="43"/>
    </location>
</feature>
<keyword evidence="4" id="KW-0238">DNA-binding</keyword>
<evidence type="ECO:0000256" key="5">
    <source>
        <dbReference type="ARBA" id="ARBA00023204"/>
    </source>
</evidence>
<protein>
    <recommendedName>
        <fullName evidence="10">Centromere protein X</fullName>
    </recommendedName>
</protein>
<proteinExistence type="inferred from homology"/>
<comment type="caution">
    <text evidence="8">The sequence shown here is derived from an EMBL/GenBank/DDBJ whole genome shotgun (WGS) entry which is preliminary data.</text>
</comment>
<keyword evidence="5" id="KW-0234">DNA repair</keyword>
<dbReference type="Pfam" id="PF09415">
    <property type="entry name" value="CENP-X"/>
    <property type="match status" value="1"/>
</dbReference>
<dbReference type="GO" id="GO:0006281">
    <property type="term" value="P:DNA repair"/>
    <property type="evidence" value="ECO:0007669"/>
    <property type="project" value="UniProtKB-KW"/>
</dbReference>
<dbReference type="CDD" id="cd22921">
    <property type="entry name" value="HFD_CENP-X"/>
    <property type="match status" value="1"/>
</dbReference>
<dbReference type="EMBL" id="DAKRPA010000151">
    <property type="protein sequence ID" value="DAZ96944.1"/>
    <property type="molecule type" value="Genomic_DNA"/>
</dbReference>
<dbReference type="Proteomes" id="UP001146120">
    <property type="component" value="Unassembled WGS sequence"/>
</dbReference>